<accession>A0A5J4JFT9</accession>
<evidence type="ECO:0008006" key="3">
    <source>
        <dbReference type="Google" id="ProtNLM"/>
    </source>
</evidence>
<comment type="caution">
    <text evidence="1">The sequence shown here is derived from an EMBL/GenBank/DDBJ whole genome shotgun (WGS) entry which is preliminary data.</text>
</comment>
<name>A0A5J4JFT9_9BACI</name>
<reference evidence="1 2" key="1">
    <citation type="submission" date="2019-09" db="EMBL/GenBank/DDBJ databases">
        <title>Draft genome sequence of Bacillus sp. JC-7.</title>
        <authorList>
            <person name="Tanaka N."/>
            <person name="Shiwa Y."/>
            <person name="Fujita N."/>
            <person name="Tanasupawat S."/>
        </authorList>
    </citation>
    <scope>NUCLEOTIDE SEQUENCE [LARGE SCALE GENOMIC DNA]</scope>
    <source>
        <strain evidence="1 2">JC-7</strain>
    </source>
</reference>
<gene>
    <name evidence="1" type="primary">ywpF</name>
    <name evidence="1" type="ORF">BpJC7_07580</name>
</gene>
<dbReference type="AlphaFoldDB" id="A0A5J4JFT9"/>
<evidence type="ECO:0000313" key="2">
    <source>
        <dbReference type="Proteomes" id="UP000391919"/>
    </source>
</evidence>
<proteinExistence type="predicted"/>
<dbReference type="Proteomes" id="UP000391919">
    <property type="component" value="Unassembled WGS sequence"/>
</dbReference>
<sequence length="140" mass="15677">MKTFKIVSLSIVKSGERKKIPFIDGLIINKEDGRGTWLIEAYMDSGQAPFFAEAEKNQQELETEVVITYENNDPAPLTTHVRGIKEFGGTVSVLLEGTMRSRRIALAEKVLRDLVQKGYEGEALIEEFKARLNGKSRSTS</sequence>
<evidence type="ECO:0000313" key="1">
    <source>
        <dbReference type="EMBL" id="GER69455.1"/>
    </source>
</evidence>
<organism evidence="1 2">
    <name type="scientific">Weizmannia acidilactici</name>
    <dbReference type="NCBI Taxonomy" id="2607726"/>
    <lineage>
        <taxon>Bacteria</taxon>
        <taxon>Bacillati</taxon>
        <taxon>Bacillota</taxon>
        <taxon>Bacilli</taxon>
        <taxon>Bacillales</taxon>
        <taxon>Bacillaceae</taxon>
        <taxon>Heyndrickxia</taxon>
    </lineage>
</organism>
<dbReference type="InterPro" id="IPR025573">
    <property type="entry name" value="YwpF"/>
</dbReference>
<dbReference type="RefSeq" id="WP_151680064.1">
    <property type="nucleotide sequence ID" value="NZ_BKZP01000006.1"/>
</dbReference>
<dbReference type="EMBL" id="BKZQ01000007">
    <property type="protein sequence ID" value="GER69455.1"/>
    <property type="molecule type" value="Genomic_DNA"/>
</dbReference>
<protein>
    <recommendedName>
        <fullName evidence="3">YwpF-like protein</fullName>
    </recommendedName>
</protein>
<keyword evidence="2" id="KW-1185">Reference proteome</keyword>
<dbReference type="Pfam" id="PF14183">
    <property type="entry name" value="YwpF"/>
    <property type="match status" value="1"/>
</dbReference>